<dbReference type="InterPro" id="IPR046349">
    <property type="entry name" value="C1-like_sf"/>
</dbReference>
<comment type="caution">
    <text evidence="1">The sequence shown here is derived from an EMBL/GenBank/DDBJ whole genome shotgun (WGS) entry which is preliminary data.</text>
</comment>
<proteinExistence type="predicted"/>
<dbReference type="PANTHER" id="PTHR46288">
    <property type="entry name" value="PHORBOL-ESTER/DAG-TYPE DOMAIN-CONTAINING PROTEIN"/>
    <property type="match status" value="1"/>
</dbReference>
<evidence type="ECO:0008006" key="3">
    <source>
        <dbReference type="Google" id="ProtNLM"/>
    </source>
</evidence>
<dbReference type="AlphaFoldDB" id="A0AAV1RWK6"/>
<reference evidence="1 2" key="1">
    <citation type="submission" date="2024-01" db="EMBL/GenBank/DDBJ databases">
        <authorList>
            <person name="Waweru B."/>
        </authorList>
    </citation>
    <scope>NUCLEOTIDE SEQUENCE [LARGE SCALE GENOMIC DNA]</scope>
</reference>
<name>A0AAV1RWK6_9ROSI</name>
<evidence type="ECO:0000313" key="2">
    <source>
        <dbReference type="Proteomes" id="UP001314170"/>
    </source>
</evidence>
<dbReference type="SUPFAM" id="SSF57889">
    <property type="entry name" value="Cysteine-rich domain"/>
    <property type="match status" value="1"/>
</dbReference>
<gene>
    <name evidence="1" type="ORF">DCAF_LOCUS16146</name>
</gene>
<dbReference type="EMBL" id="CAWUPB010001160">
    <property type="protein sequence ID" value="CAK7341163.1"/>
    <property type="molecule type" value="Genomic_DNA"/>
</dbReference>
<protein>
    <recommendedName>
        <fullName evidence="3">DC1 domain-containing protein</fullName>
    </recommendedName>
</protein>
<organism evidence="1 2">
    <name type="scientific">Dovyalis caffra</name>
    <dbReference type="NCBI Taxonomy" id="77055"/>
    <lineage>
        <taxon>Eukaryota</taxon>
        <taxon>Viridiplantae</taxon>
        <taxon>Streptophyta</taxon>
        <taxon>Embryophyta</taxon>
        <taxon>Tracheophyta</taxon>
        <taxon>Spermatophyta</taxon>
        <taxon>Magnoliopsida</taxon>
        <taxon>eudicotyledons</taxon>
        <taxon>Gunneridae</taxon>
        <taxon>Pentapetalae</taxon>
        <taxon>rosids</taxon>
        <taxon>fabids</taxon>
        <taxon>Malpighiales</taxon>
        <taxon>Salicaceae</taxon>
        <taxon>Flacourtieae</taxon>
        <taxon>Dovyalis</taxon>
    </lineage>
</organism>
<keyword evidence="2" id="KW-1185">Reference proteome</keyword>
<sequence length="273" mass="30843">MSNVLFLTDGVEVYRSERNESKTQIYNFSYHHKLFSFHSGDYFALSDCNGFALPVRGPVYGCVTCQFFQHKFCAEMPREIHHPYHPWHPLHAEAGDLLKHRRACRALIPELFSRIMGSLDAKFVTEFAAAPFNSVGSANAIFISNAFHYLAMLSMNAPSTPSPLSNHLLKMTVVNIIAMLVRNKGTLTILFITVRNPNFLVYHCEQCPDRNPYGAYIECVVSEKTSSGKRTPVSPSTVTRCWSWVFDRSFKHASHVNGTFKVLAISVRNAIFA</sequence>
<evidence type="ECO:0000313" key="1">
    <source>
        <dbReference type="EMBL" id="CAK7341163.1"/>
    </source>
</evidence>
<accession>A0AAV1RWK6</accession>
<dbReference type="Proteomes" id="UP001314170">
    <property type="component" value="Unassembled WGS sequence"/>
</dbReference>
<dbReference type="PANTHER" id="PTHR46288:SF27">
    <property type="entry name" value="CYSTEINE_HISTIDINE-RICH C1 DOMAIN FAMILY PROTEIN"/>
    <property type="match status" value="1"/>
</dbReference>